<reference evidence="3 4" key="1">
    <citation type="submission" date="2016-10" db="EMBL/GenBank/DDBJ databases">
        <title>Draft Genome sequence of Alkanindiges sp. strain H1.</title>
        <authorList>
            <person name="Subhash Y."/>
            <person name="Lee S."/>
        </authorList>
    </citation>
    <scope>NUCLEOTIDE SEQUENCE [LARGE SCALE GENOMIC DNA]</scope>
    <source>
        <strain evidence="3 4">H1</strain>
    </source>
</reference>
<dbReference type="AlphaFoldDB" id="A0A1S8CS03"/>
<dbReference type="SUPFAM" id="SSF54637">
    <property type="entry name" value="Thioesterase/thiol ester dehydrase-isomerase"/>
    <property type="match status" value="1"/>
</dbReference>
<keyword evidence="1" id="KW-0378">Hydrolase</keyword>
<dbReference type="InterPro" id="IPR006683">
    <property type="entry name" value="Thioestr_dom"/>
</dbReference>
<dbReference type="GO" id="GO:0016289">
    <property type="term" value="F:acyl-CoA hydrolase activity"/>
    <property type="evidence" value="ECO:0007669"/>
    <property type="project" value="UniProtKB-ARBA"/>
</dbReference>
<organism evidence="3 4">
    <name type="scientific">Alkanindiges hydrocarboniclasticus</name>
    <dbReference type="NCBI Taxonomy" id="1907941"/>
    <lineage>
        <taxon>Bacteria</taxon>
        <taxon>Pseudomonadati</taxon>
        <taxon>Pseudomonadota</taxon>
        <taxon>Gammaproteobacteria</taxon>
        <taxon>Moraxellales</taxon>
        <taxon>Moraxellaceae</taxon>
        <taxon>Alkanindiges</taxon>
    </lineage>
</organism>
<evidence type="ECO:0000256" key="1">
    <source>
        <dbReference type="ARBA" id="ARBA00022801"/>
    </source>
</evidence>
<name>A0A1S8CS03_9GAMM</name>
<evidence type="ECO:0000313" key="3">
    <source>
        <dbReference type="EMBL" id="ONG37722.1"/>
    </source>
</evidence>
<evidence type="ECO:0000259" key="2">
    <source>
        <dbReference type="Pfam" id="PF03061"/>
    </source>
</evidence>
<gene>
    <name evidence="3" type="ORF">BKE30_13920</name>
</gene>
<dbReference type="InterPro" id="IPR003736">
    <property type="entry name" value="PAAI_dom"/>
</dbReference>
<dbReference type="RefSeq" id="WP_026472012.1">
    <property type="nucleotide sequence ID" value="NZ_MLCN01000045.1"/>
</dbReference>
<dbReference type="OrthoDB" id="9813158at2"/>
<evidence type="ECO:0000313" key="4">
    <source>
        <dbReference type="Proteomes" id="UP000192132"/>
    </source>
</evidence>
<dbReference type="Gene3D" id="3.10.129.10">
    <property type="entry name" value="Hotdog Thioesterase"/>
    <property type="match status" value="1"/>
</dbReference>
<dbReference type="InterPro" id="IPR029069">
    <property type="entry name" value="HotDog_dom_sf"/>
</dbReference>
<proteinExistence type="predicted"/>
<dbReference type="Pfam" id="PF03061">
    <property type="entry name" value="4HBT"/>
    <property type="match status" value="1"/>
</dbReference>
<dbReference type="Proteomes" id="UP000192132">
    <property type="component" value="Unassembled WGS sequence"/>
</dbReference>
<feature type="domain" description="Thioesterase" evidence="2">
    <location>
        <begin position="56"/>
        <end position="131"/>
    </location>
</feature>
<dbReference type="EMBL" id="MLCN01000045">
    <property type="protein sequence ID" value="ONG37722.1"/>
    <property type="molecule type" value="Genomic_DNA"/>
</dbReference>
<dbReference type="STRING" id="1907941.BKE30_13920"/>
<keyword evidence="4" id="KW-1185">Reference proteome</keyword>
<protein>
    <recommendedName>
        <fullName evidence="2">Thioesterase domain-containing protein</fullName>
    </recommendedName>
</protein>
<accession>A0A1S8CS03</accession>
<sequence>MSIVKHNSADTPGTAALSLYDEPFVEFLGFREELQNGETRYFMDFRDSHIGNPMIGTFHGGILASFGEVAAAAYLARQRGDATLPLCSTMTFDYLRPAFKGTLQAIPSIVRAGRRITTVSVQLLLDDKLVCIGRFLFTVGRKDNKSNI</sequence>
<dbReference type="CDD" id="cd03443">
    <property type="entry name" value="PaaI_thioesterase"/>
    <property type="match status" value="1"/>
</dbReference>
<comment type="caution">
    <text evidence="3">The sequence shown here is derived from an EMBL/GenBank/DDBJ whole genome shotgun (WGS) entry which is preliminary data.</text>
</comment>
<dbReference type="NCBIfam" id="TIGR00369">
    <property type="entry name" value="unchar_dom_1"/>
    <property type="match status" value="1"/>
</dbReference>